<evidence type="ECO:0000313" key="2">
    <source>
        <dbReference type="Proteomes" id="UP000292347"/>
    </source>
</evidence>
<dbReference type="Proteomes" id="UP000292347">
    <property type="component" value="Unassembled WGS sequence"/>
</dbReference>
<dbReference type="EMBL" id="SDPT01000002">
    <property type="protein sequence ID" value="RXZ32002.1"/>
    <property type="molecule type" value="Genomic_DNA"/>
</dbReference>
<accession>A0A4Q2IQU3</accession>
<reference evidence="1 2" key="1">
    <citation type="submission" date="2019-01" db="EMBL/GenBank/DDBJ databases">
        <title>Sphingomonas mucosissima sp. nov. and Sphingomonas desiccabilis sp. nov., from biological soil crusts in the Colorado Plateau, USA.</title>
        <authorList>
            <person name="Zhu D."/>
        </authorList>
    </citation>
    <scope>NUCLEOTIDE SEQUENCE [LARGE SCALE GENOMIC DNA]</scope>
    <source>
        <strain evidence="1 2">CP1D</strain>
    </source>
</reference>
<protein>
    <submittedName>
        <fullName evidence="1">Uncharacterized protein</fullName>
    </submittedName>
</protein>
<keyword evidence="2" id="KW-1185">Reference proteome</keyword>
<dbReference type="AlphaFoldDB" id="A0A4Q2IQU3"/>
<comment type="caution">
    <text evidence="1">The sequence shown here is derived from an EMBL/GenBank/DDBJ whole genome shotgun (WGS) entry which is preliminary data.</text>
</comment>
<proteinExistence type="predicted"/>
<sequence length="144" mass="15389">MRPKSIQRFDIFYLGALALGLISTAIGWNATMERMQADATTAAIATPVMLGSVIIGFGISLLLWFFTSRMRSTVAKWIVVIFFVIGVLSLVFTVLNGAYPGGVSGILSLVSTALQAAAVVMLFKPDAVAWFKGQPTGPAETPFE</sequence>
<name>A0A4Q2IQU3_9SPHN</name>
<dbReference type="RefSeq" id="WP_129342215.1">
    <property type="nucleotide sequence ID" value="NZ_JACIDD010000002.1"/>
</dbReference>
<organism evidence="1 2">
    <name type="scientific">Sphingomonas desiccabilis</name>
    <dbReference type="NCBI Taxonomy" id="429134"/>
    <lineage>
        <taxon>Bacteria</taxon>
        <taxon>Pseudomonadati</taxon>
        <taxon>Pseudomonadota</taxon>
        <taxon>Alphaproteobacteria</taxon>
        <taxon>Sphingomonadales</taxon>
        <taxon>Sphingomonadaceae</taxon>
        <taxon>Sphingomonas</taxon>
    </lineage>
</organism>
<gene>
    <name evidence="1" type="ORF">EO081_12505</name>
</gene>
<dbReference type="OrthoDB" id="7509246at2"/>
<evidence type="ECO:0000313" key="1">
    <source>
        <dbReference type="EMBL" id="RXZ32002.1"/>
    </source>
</evidence>